<dbReference type="NCBIfam" id="TIGR03025">
    <property type="entry name" value="EPS_sugtrans"/>
    <property type="match status" value="1"/>
</dbReference>
<evidence type="ECO:0000313" key="11">
    <source>
        <dbReference type="Proteomes" id="UP000019760"/>
    </source>
</evidence>
<evidence type="ECO:0000256" key="3">
    <source>
        <dbReference type="ARBA" id="ARBA00022679"/>
    </source>
</evidence>
<evidence type="ECO:0000313" key="10">
    <source>
        <dbReference type="EMBL" id="GAJ28355.1"/>
    </source>
</evidence>
<dbReference type="PANTHER" id="PTHR30576">
    <property type="entry name" value="COLANIC BIOSYNTHESIS UDP-GLUCOSE LIPID CARRIER TRANSFERASE"/>
    <property type="match status" value="1"/>
</dbReference>
<evidence type="ECO:0000259" key="9">
    <source>
        <dbReference type="Pfam" id="PF02397"/>
    </source>
</evidence>
<evidence type="ECO:0000256" key="4">
    <source>
        <dbReference type="ARBA" id="ARBA00022692"/>
    </source>
</evidence>
<dbReference type="Gene3D" id="3.40.50.720">
    <property type="entry name" value="NAD(P)-binding Rossmann-like Domain"/>
    <property type="match status" value="1"/>
</dbReference>
<evidence type="ECO:0000256" key="6">
    <source>
        <dbReference type="ARBA" id="ARBA00023136"/>
    </source>
</evidence>
<evidence type="ECO:0000256" key="8">
    <source>
        <dbReference type="SAM" id="Phobius"/>
    </source>
</evidence>
<feature type="transmembrane region" description="Helical" evidence="8">
    <location>
        <begin position="319"/>
        <end position="340"/>
    </location>
</feature>
<reference evidence="11" key="1">
    <citation type="journal article" date="2014" name="FEMS Microbiol. Lett.">
        <title>Draft Genomic DNA Sequence of the Facultatively Methylotrophic Bacterium Acidomonas methanolica type strain MB58.</title>
        <authorList>
            <person name="Higashiura N."/>
            <person name="Hadano H."/>
            <person name="Hirakawa H."/>
            <person name="Matsutani M."/>
            <person name="Takabe S."/>
            <person name="Matsushita K."/>
            <person name="Azuma Y."/>
        </authorList>
    </citation>
    <scope>NUCLEOTIDE SEQUENCE [LARGE SCALE GENOMIC DNA]</scope>
    <source>
        <strain evidence="11">MB58</strain>
    </source>
</reference>
<dbReference type="GO" id="GO:0016020">
    <property type="term" value="C:membrane"/>
    <property type="evidence" value="ECO:0007669"/>
    <property type="project" value="UniProtKB-SubCell"/>
</dbReference>
<dbReference type="InterPro" id="IPR017475">
    <property type="entry name" value="EPS_sugar_tfrase"/>
</dbReference>
<comment type="subcellular location">
    <subcellularLocation>
        <location evidence="1">Membrane</location>
        <topology evidence="1">Multi-pass membrane protein</topology>
    </subcellularLocation>
</comment>
<dbReference type="PANTHER" id="PTHR30576:SF0">
    <property type="entry name" value="UNDECAPRENYL-PHOSPHATE N-ACETYLGALACTOSAMINYL 1-PHOSPHATE TRANSFERASE-RELATED"/>
    <property type="match status" value="1"/>
</dbReference>
<keyword evidence="5 8" id="KW-1133">Transmembrane helix</keyword>
<feature type="transmembrane region" description="Helical" evidence="8">
    <location>
        <begin position="81"/>
        <end position="98"/>
    </location>
</feature>
<feature type="domain" description="Bacterial sugar transferase" evidence="9">
    <location>
        <begin position="314"/>
        <end position="499"/>
    </location>
</feature>
<feature type="transmembrane region" description="Helical" evidence="8">
    <location>
        <begin position="55"/>
        <end position="75"/>
    </location>
</feature>
<name>A0A023D3K4_ACIMT</name>
<keyword evidence="7" id="KW-0270">Exopolysaccharide synthesis</keyword>
<feature type="transmembrane region" description="Helical" evidence="8">
    <location>
        <begin position="150"/>
        <end position="172"/>
    </location>
</feature>
<evidence type="ECO:0000256" key="5">
    <source>
        <dbReference type="ARBA" id="ARBA00022989"/>
    </source>
</evidence>
<protein>
    <submittedName>
        <fullName evidence="10">Polysaccharide biosynthesis glycosyltransferase</fullName>
    </submittedName>
</protein>
<gene>
    <name evidence="10" type="ORF">Amme_020_024</name>
</gene>
<evidence type="ECO:0000256" key="1">
    <source>
        <dbReference type="ARBA" id="ARBA00004141"/>
    </source>
</evidence>
<evidence type="ECO:0000256" key="2">
    <source>
        <dbReference type="ARBA" id="ARBA00006464"/>
    </source>
</evidence>
<reference evidence="10 11" key="2">
    <citation type="journal article" date="2014" name="FEMS Microbiol. Lett.">
        <title>Draft genomic DNA sequence of the facultatively methylotrophic bacterium Acidomonas methanolica type strain MB58.</title>
        <authorList>
            <person name="Higashiura N."/>
            <person name="Hadano H."/>
            <person name="Hirakawa H."/>
            <person name="Matsutani M."/>
            <person name="Takabe S."/>
            <person name="Matsushita K."/>
            <person name="Azuma Y."/>
        </authorList>
    </citation>
    <scope>NUCLEOTIDE SEQUENCE [LARGE SCALE GENOMIC DNA]</scope>
    <source>
        <strain evidence="10 11">MB58</strain>
    </source>
</reference>
<dbReference type="GO" id="GO:0016780">
    <property type="term" value="F:phosphotransferase activity, for other substituted phosphate groups"/>
    <property type="evidence" value="ECO:0007669"/>
    <property type="project" value="TreeGrafter"/>
</dbReference>
<dbReference type="GO" id="GO:0000271">
    <property type="term" value="P:polysaccharide biosynthetic process"/>
    <property type="evidence" value="ECO:0007669"/>
    <property type="project" value="UniProtKB-KW"/>
</dbReference>
<feature type="transmembrane region" description="Helical" evidence="8">
    <location>
        <begin position="119"/>
        <end position="138"/>
    </location>
</feature>
<dbReference type="InterPro" id="IPR003362">
    <property type="entry name" value="Bact_transf"/>
</dbReference>
<dbReference type="RefSeq" id="WP_158310308.1">
    <property type="nucleotide sequence ID" value="NZ_BAND01000020.1"/>
</dbReference>
<accession>A0A023D3K4</accession>
<dbReference type="AlphaFoldDB" id="A0A023D3K4"/>
<comment type="caution">
    <text evidence="10">The sequence shown here is derived from an EMBL/GenBank/DDBJ whole genome shotgun (WGS) entry which is preliminary data.</text>
</comment>
<proteinExistence type="inferred from homology"/>
<comment type="similarity">
    <text evidence="2">Belongs to the bacterial sugar transferase family.</text>
</comment>
<dbReference type="Pfam" id="PF13727">
    <property type="entry name" value="CoA_binding_3"/>
    <property type="match status" value="1"/>
</dbReference>
<evidence type="ECO:0000256" key="7">
    <source>
        <dbReference type="ARBA" id="ARBA00023169"/>
    </source>
</evidence>
<dbReference type="EMBL" id="BAND01000020">
    <property type="protein sequence ID" value="GAJ28355.1"/>
    <property type="molecule type" value="Genomic_DNA"/>
</dbReference>
<sequence>MNEPLSSSLTSSERFRETLWTGLRPRKAASAPEERQFIGDPYPYFKPLLSKVTSFCDLLAVTLASIGWCLIWTVWLHDLDRNLAIVGGLVAVVTFVLLPRKQDLMAYPRIRRMTDQIRYLAPALYFSAILQFLILRILHAPTPRMLDVTASWFGLCAGVLVLTRGVETALLHTRAIERRLVRQIAVIGTGETAALLSGRIENDAGHTYGLLGQFDDAEGKGDASDLTGTIGDLVELSSHRVIHTIIIALAPDPERDEREIRNILWRLRRVVSDIYIVPYLLDGIDTNLPVEKLGPHSLLVLQRRPLSELQTAQKLAFDLLFGMVILALLWPVLLGVALAIKLDSKGPVFFRQPRIGFNNRFFTVYKFRSMYTSMTDLGAVKQTSRDDPRITPVGKWLRKFSIDELPQIFNVLSGEMSLVGPRPHAPHTTAGGLLLHDALAEYVMRHHVRPGITGWAQVNGSRGELVTLGDLRRRVALDLEYIQKWSLWLDIKIIILTALREVFSRNAF</sequence>
<organism evidence="10 11">
    <name type="scientific">Acidomonas methanolica NBRC 104435</name>
    <dbReference type="NCBI Taxonomy" id="1231351"/>
    <lineage>
        <taxon>Bacteria</taxon>
        <taxon>Pseudomonadati</taxon>
        <taxon>Pseudomonadota</taxon>
        <taxon>Alphaproteobacteria</taxon>
        <taxon>Acetobacterales</taxon>
        <taxon>Acetobacteraceae</taxon>
        <taxon>Acidomonas</taxon>
    </lineage>
</organism>
<dbReference type="Pfam" id="PF02397">
    <property type="entry name" value="Bac_transf"/>
    <property type="match status" value="1"/>
</dbReference>
<keyword evidence="4 8" id="KW-0812">Transmembrane</keyword>
<keyword evidence="6 8" id="KW-0472">Membrane</keyword>
<keyword evidence="11" id="KW-1185">Reference proteome</keyword>
<keyword evidence="3 10" id="KW-0808">Transferase</keyword>
<dbReference type="Proteomes" id="UP000019760">
    <property type="component" value="Unassembled WGS sequence"/>
</dbReference>